<keyword evidence="8" id="KW-0539">Nucleus</keyword>
<dbReference type="Ensembl" id="ENSSRHT00000098681.1">
    <property type="protein sequence ID" value="ENSSRHP00000096075.1"/>
    <property type="gene ID" value="ENSSRHG00000047213.1"/>
</dbReference>
<evidence type="ECO:0000313" key="10">
    <source>
        <dbReference type="Ensembl" id="ENSSRHP00000096075.1"/>
    </source>
</evidence>
<keyword evidence="11" id="KW-1185">Reference proteome</keyword>
<accession>A0A673N639</accession>
<dbReference type="InterPro" id="IPR031774">
    <property type="entry name" value="SF3A3_dom"/>
</dbReference>
<dbReference type="PROSITE" id="PS50171">
    <property type="entry name" value="ZF_MATRIN"/>
    <property type="match status" value="1"/>
</dbReference>
<keyword evidence="6" id="KW-0862">Zinc</keyword>
<dbReference type="AlphaFoldDB" id="A0A673N639"/>
<dbReference type="GO" id="GO:0000398">
    <property type="term" value="P:mRNA splicing, via spliceosome"/>
    <property type="evidence" value="ECO:0007669"/>
    <property type="project" value="InterPro"/>
</dbReference>
<gene>
    <name evidence="10" type="primary">LOC107743931</name>
</gene>
<dbReference type="GO" id="GO:0005681">
    <property type="term" value="C:spliceosomal complex"/>
    <property type="evidence" value="ECO:0007669"/>
    <property type="project" value="InterPro"/>
</dbReference>
<proteinExistence type="inferred from homology"/>
<evidence type="ECO:0000256" key="5">
    <source>
        <dbReference type="ARBA" id="ARBA00022771"/>
    </source>
</evidence>
<keyword evidence="7" id="KW-0508">mRNA splicing</keyword>
<keyword evidence="5" id="KW-0863">Zinc-finger</keyword>
<dbReference type="InterPro" id="IPR025086">
    <property type="entry name" value="SDE2/SF3A3_SAP"/>
</dbReference>
<dbReference type="Proteomes" id="UP000472270">
    <property type="component" value="Unassembled WGS sequence"/>
</dbReference>
<evidence type="ECO:0000256" key="8">
    <source>
        <dbReference type="ARBA" id="ARBA00023242"/>
    </source>
</evidence>
<evidence type="ECO:0000256" key="3">
    <source>
        <dbReference type="ARBA" id="ARBA00022664"/>
    </source>
</evidence>
<reference evidence="10" key="1">
    <citation type="submission" date="2025-08" db="UniProtKB">
        <authorList>
            <consortium name="Ensembl"/>
        </authorList>
    </citation>
    <scope>IDENTIFICATION</scope>
</reference>
<reference evidence="10" key="2">
    <citation type="submission" date="2025-09" db="UniProtKB">
        <authorList>
            <consortium name="Ensembl"/>
        </authorList>
    </citation>
    <scope>IDENTIFICATION</scope>
</reference>
<evidence type="ECO:0000313" key="11">
    <source>
        <dbReference type="Proteomes" id="UP000472270"/>
    </source>
</evidence>
<evidence type="ECO:0000256" key="6">
    <source>
        <dbReference type="ARBA" id="ARBA00022833"/>
    </source>
</evidence>
<name>A0A673N639_9TELE</name>
<evidence type="ECO:0000259" key="9">
    <source>
        <dbReference type="PROSITE" id="PS50171"/>
    </source>
</evidence>
<dbReference type="GO" id="GO:0003723">
    <property type="term" value="F:RNA binding"/>
    <property type="evidence" value="ECO:0007669"/>
    <property type="project" value="InterPro"/>
</dbReference>
<dbReference type="InterPro" id="IPR051421">
    <property type="entry name" value="RNA_Proc_DNA_Dmg_Regulator"/>
</dbReference>
<evidence type="ECO:0000256" key="7">
    <source>
        <dbReference type="ARBA" id="ARBA00023187"/>
    </source>
</evidence>
<evidence type="ECO:0000256" key="2">
    <source>
        <dbReference type="ARBA" id="ARBA00008776"/>
    </source>
</evidence>
<keyword evidence="4" id="KW-0479">Metal-binding</keyword>
<keyword evidence="3" id="KW-0507">mRNA processing</keyword>
<sequence>METILEQQRRYHEEKERLMDAKTKEMLTKKTTLRDQINSDHRVRAMLDRYMEVNLVEFTDEEGYGRYLDLHDCYLKYINLKGVEKLEYVTYLSTFDQLFDISKDRKNAEYKKYLEMLLEYLQEYTDRVKPLLDQNELYGKILAEFEKKWESGMFPGWPKETSSALTHAGAHLDLSAFSSWEELASLGLDRLKSALMALGLKCGGTLEERAQRLFSTKGKSLESLDPSLFAKNPKAKGPKKDSERNKESAFLEAQIYEYVEILGVSSLISTLQYKFIRKSTLLFMGLKTRCKQSEYCTWWGVHNVNMKHMPLPILYCGTPIPYWLYKLHGLNINYNCEICGNYTYRGPKAFQRHFAEWRHAHGMRCLGIPNTAHFANVTQIEDAVSREYNNSSQIYINHPIHATHRMN</sequence>
<dbReference type="InterPro" id="IPR024598">
    <property type="entry name" value="SF3a60/Prp9_C"/>
</dbReference>
<organism evidence="10 11">
    <name type="scientific">Sinocyclocheilus rhinocerous</name>
    <dbReference type="NCBI Taxonomy" id="307959"/>
    <lineage>
        <taxon>Eukaryota</taxon>
        <taxon>Metazoa</taxon>
        <taxon>Chordata</taxon>
        <taxon>Craniata</taxon>
        <taxon>Vertebrata</taxon>
        <taxon>Euteleostomi</taxon>
        <taxon>Actinopterygii</taxon>
        <taxon>Neopterygii</taxon>
        <taxon>Teleostei</taxon>
        <taxon>Ostariophysi</taxon>
        <taxon>Cypriniformes</taxon>
        <taxon>Cyprinidae</taxon>
        <taxon>Cyprininae</taxon>
        <taxon>Sinocyclocheilus</taxon>
    </lineage>
</organism>
<evidence type="ECO:0000256" key="4">
    <source>
        <dbReference type="ARBA" id="ARBA00022723"/>
    </source>
</evidence>
<dbReference type="Pfam" id="PF16837">
    <property type="entry name" value="SF3A3"/>
    <property type="match status" value="1"/>
</dbReference>
<feature type="domain" description="Matrin-type" evidence="9">
    <location>
        <begin position="334"/>
        <end position="365"/>
    </location>
</feature>
<evidence type="ECO:0000256" key="1">
    <source>
        <dbReference type="ARBA" id="ARBA00004123"/>
    </source>
</evidence>
<dbReference type="Pfam" id="PF13297">
    <property type="entry name" value="SDE2_2C"/>
    <property type="match status" value="1"/>
</dbReference>
<dbReference type="InterPro" id="IPR000690">
    <property type="entry name" value="Matrin/U1-C_Znf_C2H2"/>
</dbReference>
<dbReference type="Pfam" id="PF11931">
    <property type="entry name" value="SF3a60_Prp9_C"/>
    <property type="match status" value="1"/>
</dbReference>
<dbReference type="GO" id="GO:0008270">
    <property type="term" value="F:zinc ion binding"/>
    <property type="evidence" value="ECO:0007669"/>
    <property type="project" value="UniProtKB-KW"/>
</dbReference>
<comment type="subcellular location">
    <subcellularLocation>
        <location evidence="1">Nucleus</location>
    </subcellularLocation>
</comment>
<comment type="similarity">
    <text evidence="2">Belongs to the SF3A3 family.</text>
</comment>
<dbReference type="PANTHER" id="PTHR12786:SF2">
    <property type="entry name" value="SPLICING FACTOR 3A SUBUNIT 3"/>
    <property type="match status" value="1"/>
</dbReference>
<dbReference type="PANTHER" id="PTHR12786">
    <property type="entry name" value="SPLICING FACTOR SF3A-RELATED"/>
    <property type="match status" value="1"/>
</dbReference>
<protein>
    <submittedName>
        <fullName evidence="10">Splicing factor 3A subunit 3-like</fullName>
    </submittedName>
</protein>